<dbReference type="STRING" id="270918.APR42_12975"/>
<reference evidence="3" key="1">
    <citation type="submission" date="2015-10" db="EMBL/GenBank/DDBJ databases">
        <title>Draft genome sequence of Salegentibacter mishustinae KCTC 12263.</title>
        <authorList>
            <person name="Lin W."/>
            <person name="Zheng Q."/>
        </authorList>
    </citation>
    <scope>NUCLEOTIDE SEQUENCE [LARGE SCALE GENOMIC DNA]</scope>
    <source>
        <strain evidence="3">KCTC 12263</strain>
    </source>
</reference>
<dbReference type="Pfam" id="PF02698">
    <property type="entry name" value="DUF218"/>
    <property type="match status" value="1"/>
</dbReference>
<sequence>MKLFRKLILAFALFVIIGILIIFGLEAYIQKETSNLIYSEITELPSAKTGIILGASVHADGKLSPILQDRVETAYQLYQQNKIENFLISGDHRTDDYDEVNAIKNYLIEKGVSAQDIILDHSGFDTYDSMFRAKAVFEIEDAIVITQKFHLPRSLYIAKNLDASYRGFEAAPLAYTSSETIKRREQLANFKAIWELITNQKPTTLENRID</sequence>
<keyword evidence="4" id="KW-1185">Reference proteome</keyword>
<dbReference type="InterPro" id="IPR003848">
    <property type="entry name" value="DUF218"/>
</dbReference>
<feature type="transmembrane region" description="Helical" evidence="1">
    <location>
        <begin position="7"/>
        <end position="29"/>
    </location>
</feature>
<keyword evidence="1" id="KW-0812">Transmembrane</keyword>
<keyword evidence="1" id="KW-0472">Membrane</keyword>
<proteinExistence type="predicted"/>
<dbReference type="InterPro" id="IPR051599">
    <property type="entry name" value="Cell_Envelope_Assoc"/>
</dbReference>
<name>A0A0Q9ZJ40_9FLAO</name>
<dbReference type="EMBL" id="LKTP01000002">
    <property type="protein sequence ID" value="KRG30098.1"/>
    <property type="molecule type" value="Genomic_DNA"/>
</dbReference>
<organism evidence="3 4">
    <name type="scientific">Salegentibacter mishustinae</name>
    <dbReference type="NCBI Taxonomy" id="270918"/>
    <lineage>
        <taxon>Bacteria</taxon>
        <taxon>Pseudomonadati</taxon>
        <taxon>Bacteroidota</taxon>
        <taxon>Flavobacteriia</taxon>
        <taxon>Flavobacteriales</taxon>
        <taxon>Flavobacteriaceae</taxon>
        <taxon>Salegentibacter</taxon>
    </lineage>
</organism>
<protein>
    <recommendedName>
        <fullName evidence="2">DUF218 domain-containing protein</fullName>
    </recommendedName>
</protein>
<comment type="caution">
    <text evidence="3">The sequence shown here is derived from an EMBL/GenBank/DDBJ whole genome shotgun (WGS) entry which is preliminary data.</text>
</comment>
<dbReference type="PANTHER" id="PTHR30336">
    <property type="entry name" value="INNER MEMBRANE PROTEIN, PROBABLE PERMEASE"/>
    <property type="match status" value="1"/>
</dbReference>
<feature type="domain" description="DUF218" evidence="2">
    <location>
        <begin position="51"/>
        <end position="179"/>
    </location>
</feature>
<dbReference type="GO" id="GO:0005886">
    <property type="term" value="C:plasma membrane"/>
    <property type="evidence" value="ECO:0007669"/>
    <property type="project" value="TreeGrafter"/>
</dbReference>
<keyword evidence="1" id="KW-1133">Transmembrane helix</keyword>
<evidence type="ECO:0000313" key="4">
    <source>
        <dbReference type="Proteomes" id="UP000051643"/>
    </source>
</evidence>
<dbReference type="PANTHER" id="PTHR30336:SF6">
    <property type="entry name" value="INTEGRAL MEMBRANE PROTEIN"/>
    <property type="match status" value="1"/>
</dbReference>
<dbReference type="Proteomes" id="UP000051643">
    <property type="component" value="Unassembled WGS sequence"/>
</dbReference>
<dbReference type="AlphaFoldDB" id="A0A0Q9ZJ40"/>
<evidence type="ECO:0000313" key="3">
    <source>
        <dbReference type="EMBL" id="KRG30098.1"/>
    </source>
</evidence>
<dbReference type="CDD" id="cd06259">
    <property type="entry name" value="YdcF-like"/>
    <property type="match status" value="1"/>
</dbReference>
<accession>A0A0Q9ZJ40</accession>
<evidence type="ECO:0000259" key="2">
    <source>
        <dbReference type="Pfam" id="PF02698"/>
    </source>
</evidence>
<gene>
    <name evidence="3" type="ORF">APR42_12975</name>
</gene>
<dbReference type="RefSeq" id="WP_057480706.1">
    <property type="nucleotide sequence ID" value="NZ_BMWR01000006.1"/>
</dbReference>
<evidence type="ECO:0000256" key="1">
    <source>
        <dbReference type="SAM" id="Phobius"/>
    </source>
</evidence>
<dbReference type="OrthoDB" id="9782395at2"/>